<evidence type="ECO:0000259" key="2">
    <source>
        <dbReference type="PROSITE" id="PS50093"/>
    </source>
</evidence>
<organism evidence="3 4">
    <name type="scientific">Cellulomonas uda</name>
    <dbReference type="NCBI Taxonomy" id="1714"/>
    <lineage>
        <taxon>Bacteria</taxon>
        <taxon>Bacillati</taxon>
        <taxon>Actinomycetota</taxon>
        <taxon>Actinomycetes</taxon>
        <taxon>Micrococcales</taxon>
        <taxon>Cellulomonadaceae</taxon>
        <taxon>Cellulomonas</taxon>
    </lineage>
</organism>
<dbReference type="Gene3D" id="2.60.40.10">
    <property type="entry name" value="Immunoglobulins"/>
    <property type="match status" value="1"/>
</dbReference>
<sequence>MRVRPLIAVLILSSTAVFLVAAPAEARRRGDLGGDDVTLSDTLERYLAYRSWKAHADPLVDYAYARLCNVDSQHLESDIDGECAPPNGTVVIPGCGEDEPVMPLWRRTRVAVGSPWSQWEMRIGWVCPDDLLPQLTQSDFRQLTIKPTVTHRQPGEGGTVLVNKGIIGWVDPEERTFRTSLLGFDIDVVTWPVEYTWDFGDGQALTTTSPGGPYPNRDVEHVYEDVGTFTVTLTTVWEGRYRVDEDPDHEWRTIDGTALTTTTLDPFEVTELRSHLVG</sequence>
<evidence type="ECO:0000313" key="3">
    <source>
        <dbReference type="EMBL" id="GEA82741.1"/>
    </source>
</evidence>
<protein>
    <recommendedName>
        <fullName evidence="2">PKD domain-containing protein</fullName>
    </recommendedName>
</protein>
<comment type="caution">
    <text evidence="3">The sequence shown here is derived from an EMBL/GenBank/DDBJ whole genome shotgun (WGS) entry which is preliminary data.</text>
</comment>
<feature type="chain" id="PRO_5021340105" description="PKD domain-containing protein" evidence="1">
    <location>
        <begin position="22"/>
        <end position="278"/>
    </location>
</feature>
<evidence type="ECO:0000313" key="4">
    <source>
        <dbReference type="Proteomes" id="UP000315842"/>
    </source>
</evidence>
<dbReference type="InterPro" id="IPR013783">
    <property type="entry name" value="Ig-like_fold"/>
</dbReference>
<feature type="domain" description="PKD" evidence="2">
    <location>
        <begin position="192"/>
        <end position="234"/>
    </location>
</feature>
<keyword evidence="4" id="KW-1185">Reference proteome</keyword>
<gene>
    <name evidence="3" type="ORF">CUD01_31850</name>
</gene>
<feature type="signal peptide" evidence="1">
    <location>
        <begin position="1"/>
        <end position="21"/>
    </location>
</feature>
<evidence type="ECO:0000256" key="1">
    <source>
        <dbReference type="SAM" id="SignalP"/>
    </source>
</evidence>
<keyword evidence="1" id="KW-0732">Signal</keyword>
<dbReference type="SUPFAM" id="SSF49299">
    <property type="entry name" value="PKD domain"/>
    <property type="match status" value="1"/>
</dbReference>
<dbReference type="GO" id="GO:0005975">
    <property type="term" value="P:carbohydrate metabolic process"/>
    <property type="evidence" value="ECO:0007669"/>
    <property type="project" value="UniProtKB-ARBA"/>
</dbReference>
<dbReference type="PROSITE" id="PS50093">
    <property type="entry name" value="PKD"/>
    <property type="match status" value="1"/>
</dbReference>
<dbReference type="EMBL" id="BJLP01000096">
    <property type="protein sequence ID" value="GEA82741.1"/>
    <property type="molecule type" value="Genomic_DNA"/>
</dbReference>
<dbReference type="CDD" id="cd00146">
    <property type="entry name" value="PKD"/>
    <property type="match status" value="1"/>
</dbReference>
<dbReference type="InterPro" id="IPR035986">
    <property type="entry name" value="PKD_dom_sf"/>
</dbReference>
<name>A0A4Y3KE78_CELUD</name>
<dbReference type="Pfam" id="PF00801">
    <property type="entry name" value="PKD"/>
    <property type="match status" value="1"/>
</dbReference>
<dbReference type="AlphaFoldDB" id="A0A4Y3KE78"/>
<reference evidence="3 4" key="1">
    <citation type="submission" date="2019-06" db="EMBL/GenBank/DDBJ databases">
        <title>Whole genome shotgun sequence of Cellulomonas uda NBRC 3747.</title>
        <authorList>
            <person name="Hosoyama A."/>
            <person name="Uohara A."/>
            <person name="Ohji S."/>
            <person name="Ichikawa N."/>
        </authorList>
    </citation>
    <scope>NUCLEOTIDE SEQUENCE [LARGE SCALE GENOMIC DNA]</scope>
    <source>
        <strain evidence="3 4">NBRC 3747</strain>
    </source>
</reference>
<accession>A0A4Y3KE78</accession>
<proteinExistence type="predicted"/>
<dbReference type="Proteomes" id="UP000315842">
    <property type="component" value="Unassembled WGS sequence"/>
</dbReference>
<dbReference type="InterPro" id="IPR000601">
    <property type="entry name" value="PKD_dom"/>
</dbReference>